<keyword evidence="1" id="KW-0489">Methyltransferase</keyword>
<dbReference type="AlphaFoldDB" id="A0A853ABG8"/>
<evidence type="ECO:0000313" key="2">
    <source>
        <dbReference type="Proteomes" id="UP000567795"/>
    </source>
</evidence>
<organism evidence="1 2">
    <name type="scientific">Allostreptomyces psammosilenae</name>
    <dbReference type="NCBI Taxonomy" id="1892865"/>
    <lineage>
        <taxon>Bacteria</taxon>
        <taxon>Bacillati</taxon>
        <taxon>Actinomycetota</taxon>
        <taxon>Actinomycetes</taxon>
        <taxon>Kitasatosporales</taxon>
        <taxon>Streptomycetaceae</taxon>
        <taxon>Allostreptomyces</taxon>
    </lineage>
</organism>
<dbReference type="InterPro" id="IPR029063">
    <property type="entry name" value="SAM-dependent_MTases_sf"/>
</dbReference>
<dbReference type="Proteomes" id="UP000567795">
    <property type="component" value="Unassembled WGS sequence"/>
</dbReference>
<comment type="caution">
    <text evidence="1">The sequence shown here is derived from an EMBL/GenBank/DDBJ whole genome shotgun (WGS) entry which is preliminary data.</text>
</comment>
<dbReference type="InterPro" id="IPR006764">
    <property type="entry name" value="SAM_dep_MeTrfase_SAV2177_type"/>
</dbReference>
<reference evidence="1 2" key="1">
    <citation type="submission" date="2020-07" db="EMBL/GenBank/DDBJ databases">
        <title>Sequencing the genomes of 1000 actinobacteria strains.</title>
        <authorList>
            <person name="Klenk H.-P."/>
        </authorList>
    </citation>
    <scope>NUCLEOTIDE SEQUENCE [LARGE SCALE GENOMIC DNA]</scope>
    <source>
        <strain evidence="1 2">DSM 42178</strain>
    </source>
</reference>
<proteinExistence type="predicted"/>
<dbReference type="GO" id="GO:0008168">
    <property type="term" value="F:methyltransferase activity"/>
    <property type="evidence" value="ECO:0007669"/>
    <property type="project" value="UniProtKB-KW"/>
</dbReference>
<gene>
    <name evidence="1" type="ORF">FHU37_004980</name>
</gene>
<dbReference type="GO" id="GO:0032259">
    <property type="term" value="P:methylation"/>
    <property type="evidence" value="ECO:0007669"/>
    <property type="project" value="UniProtKB-KW"/>
</dbReference>
<dbReference type="SUPFAM" id="SSF53335">
    <property type="entry name" value="S-adenosyl-L-methionine-dependent methyltransferases"/>
    <property type="match status" value="1"/>
</dbReference>
<dbReference type="EMBL" id="JACBZD010000002">
    <property type="protein sequence ID" value="NYI07951.1"/>
    <property type="molecule type" value="Genomic_DNA"/>
</dbReference>
<name>A0A853ABG8_9ACTN</name>
<sequence length="266" mass="28572">MTLMTLGTDAPHPARMGNYFLGGKDYFPADRDAAIGVLGAVPFMRSALLEHRGFVGRVVEYLAGEVGIRQFLDVGTGMPTHCNTHEVAQAIAPDARVVYVDNDPLVLAHARALLKSSPEGATVYVEADALDTEALLRHPVLNDTIDLRRPVGLLVTGLLHYFPGPSAYRLVEGLKAALAPGSHLAVSHATGDYTPPMVADRVGTVYRASGIPVTGRSRAEVARFFTGMELVEPGVVPEAQWRPASLEPPQEGHWHVSYGALGRRGH</sequence>
<keyword evidence="2" id="KW-1185">Reference proteome</keyword>
<evidence type="ECO:0000313" key="1">
    <source>
        <dbReference type="EMBL" id="NYI07951.1"/>
    </source>
</evidence>
<dbReference type="Pfam" id="PF04672">
    <property type="entry name" value="Methyltransf_19"/>
    <property type="match status" value="1"/>
</dbReference>
<dbReference type="PIRSF" id="PIRSF017393">
    <property type="entry name" value="MTase_SAV2177"/>
    <property type="match status" value="1"/>
</dbReference>
<protein>
    <submittedName>
        <fullName evidence="1">O-methyltransferase involved in polyketide biosynthesis</fullName>
    </submittedName>
</protein>
<keyword evidence="1" id="KW-0808">Transferase</keyword>
<dbReference type="Gene3D" id="3.40.50.150">
    <property type="entry name" value="Vaccinia Virus protein VP39"/>
    <property type="match status" value="1"/>
</dbReference>
<accession>A0A853ABG8</accession>